<protein>
    <submittedName>
        <fullName evidence="2">(diamondback moth) hypothetical protein</fullName>
    </submittedName>
</protein>
<evidence type="ECO:0000313" key="3">
    <source>
        <dbReference type="Proteomes" id="UP000653454"/>
    </source>
</evidence>
<reference evidence="2" key="1">
    <citation type="submission" date="2020-11" db="EMBL/GenBank/DDBJ databases">
        <authorList>
            <person name="Whiteford S."/>
        </authorList>
    </citation>
    <scope>NUCLEOTIDE SEQUENCE</scope>
</reference>
<dbReference type="Proteomes" id="UP000653454">
    <property type="component" value="Unassembled WGS sequence"/>
</dbReference>
<keyword evidence="3" id="KW-1185">Reference proteome</keyword>
<accession>A0A8S4CZ78</accession>
<feature type="region of interest" description="Disordered" evidence="1">
    <location>
        <begin position="290"/>
        <end position="323"/>
    </location>
</feature>
<dbReference type="AlphaFoldDB" id="A0A8S4CZ78"/>
<name>A0A8S4CZ78_PLUXY</name>
<proteinExistence type="predicted"/>
<organism evidence="2 3">
    <name type="scientific">Plutella xylostella</name>
    <name type="common">Diamondback moth</name>
    <name type="synonym">Plutella maculipennis</name>
    <dbReference type="NCBI Taxonomy" id="51655"/>
    <lineage>
        <taxon>Eukaryota</taxon>
        <taxon>Metazoa</taxon>
        <taxon>Ecdysozoa</taxon>
        <taxon>Arthropoda</taxon>
        <taxon>Hexapoda</taxon>
        <taxon>Insecta</taxon>
        <taxon>Pterygota</taxon>
        <taxon>Neoptera</taxon>
        <taxon>Endopterygota</taxon>
        <taxon>Lepidoptera</taxon>
        <taxon>Glossata</taxon>
        <taxon>Ditrysia</taxon>
        <taxon>Yponomeutoidea</taxon>
        <taxon>Plutellidae</taxon>
        <taxon>Plutella</taxon>
    </lineage>
</organism>
<sequence length="323" mass="37535">MAEVLPKNLYEKVCRTLNIPMSHGRDEDEVKISSVCEPRRKKKSPMLSYRKTLSIDRQMDSDTDVELSPRDERAAHVNIHEEFLRRPERQQVTWSTRYLQPERDDEKTLVRRADDLTDRIAQEFCQYMKELGGDQQSQLFTPKAIKELFQVEFDTHVARSLKVDPRELPAVQERVAKISNAPEKSREAVLEAEISNDIRAERRPDRLTGFGRGLPRSEQWAAPHNDTMNLWRSAKHVPKDLVTLKTVWEGITNLRSVKEYCRWMIRHPEYRRAPYLRSLGLFDPAVLQARLSAEPRPDPTPRPEPPVPIEAIKRKLSTLTGPS</sequence>
<evidence type="ECO:0000313" key="2">
    <source>
        <dbReference type="EMBL" id="CAG9090877.1"/>
    </source>
</evidence>
<comment type="caution">
    <text evidence="2">The sequence shown here is derived from an EMBL/GenBank/DDBJ whole genome shotgun (WGS) entry which is preliminary data.</text>
</comment>
<evidence type="ECO:0000256" key="1">
    <source>
        <dbReference type="SAM" id="MobiDB-lite"/>
    </source>
</evidence>
<gene>
    <name evidence="2" type="ORF">PLXY2_LOCUS839</name>
</gene>
<dbReference type="EMBL" id="CAJHNJ030000002">
    <property type="protein sequence ID" value="CAG9090877.1"/>
    <property type="molecule type" value="Genomic_DNA"/>
</dbReference>